<keyword evidence="1" id="KW-0472">Membrane</keyword>
<protein>
    <submittedName>
        <fullName evidence="2">CLUMA_CG013509, isoform A</fullName>
    </submittedName>
</protein>
<evidence type="ECO:0000256" key="1">
    <source>
        <dbReference type="SAM" id="Phobius"/>
    </source>
</evidence>
<proteinExistence type="predicted"/>
<dbReference type="AlphaFoldDB" id="A0A1J1IL06"/>
<evidence type="ECO:0000313" key="3">
    <source>
        <dbReference type="Proteomes" id="UP000183832"/>
    </source>
</evidence>
<feature type="transmembrane region" description="Helical" evidence="1">
    <location>
        <begin position="49"/>
        <end position="69"/>
    </location>
</feature>
<reference evidence="2 3" key="1">
    <citation type="submission" date="2015-04" db="EMBL/GenBank/DDBJ databases">
        <authorList>
            <person name="Syromyatnikov M.Y."/>
            <person name="Popov V.N."/>
        </authorList>
    </citation>
    <scope>NUCLEOTIDE SEQUENCE [LARGE SCALE GENOMIC DNA]</scope>
</reference>
<keyword evidence="1" id="KW-1133">Transmembrane helix</keyword>
<keyword evidence="3" id="KW-1185">Reference proteome</keyword>
<sequence length="135" mass="15395">MVMQENQKSDRLNKVANGFLFYIMQGETKPEIKYLKKPKIPKKVSGKRYLCKSMTTAILILVFPINAAACAKSSAYFMTSKMLPLKINDEKMKEIQILSSLSFFITSGCNLLSHFDTLDFLFSPCKILMVKFFKG</sequence>
<gene>
    <name evidence="2" type="ORF">CLUMA_CG013509</name>
</gene>
<evidence type="ECO:0000313" key="2">
    <source>
        <dbReference type="EMBL" id="CRL00236.1"/>
    </source>
</evidence>
<name>A0A1J1IL06_9DIPT</name>
<dbReference type="Proteomes" id="UP000183832">
    <property type="component" value="Unassembled WGS sequence"/>
</dbReference>
<accession>A0A1J1IL06</accession>
<organism evidence="2 3">
    <name type="scientific">Clunio marinus</name>
    <dbReference type="NCBI Taxonomy" id="568069"/>
    <lineage>
        <taxon>Eukaryota</taxon>
        <taxon>Metazoa</taxon>
        <taxon>Ecdysozoa</taxon>
        <taxon>Arthropoda</taxon>
        <taxon>Hexapoda</taxon>
        <taxon>Insecta</taxon>
        <taxon>Pterygota</taxon>
        <taxon>Neoptera</taxon>
        <taxon>Endopterygota</taxon>
        <taxon>Diptera</taxon>
        <taxon>Nematocera</taxon>
        <taxon>Chironomoidea</taxon>
        <taxon>Chironomidae</taxon>
        <taxon>Clunio</taxon>
    </lineage>
</organism>
<dbReference type="EMBL" id="CVRI01000054">
    <property type="protein sequence ID" value="CRL00236.1"/>
    <property type="molecule type" value="Genomic_DNA"/>
</dbReference>
<keyword evidence="1" id="KW-0812">Transmembrane</keyword>